<dbReference type="EMBL" id="ML006027">
    <property type="protein sequence ID" value="RKP17105.1"/>
    <property type="molecule type" value="Genomic_DNA"/>
</dbReference>
<dbReference type="PANTHER" id="PTHR12461:SF105">
    <property type="entry name" value="HYPOXIA-INDUCIBLE FACTOR 1-ALPHA INHIBITOR"/>
    <property type="match status" value="1"/>
</dbReference>
<dbReference type="InterPro" id="IPR003347">
    <property type="entry name" value="JmjC_dom"/>
</dbReference>
<dbReference type="Proteomes" id="UP000281549">
    <property type="component" value="Unassembled WGS sequence"/>
</dbReference>
<dbReference type="SUPFAM" id="SSF51197">
    <property type="entry name" value="Clavaminate synthase-like"/>
    <property type="match status" value="1"/>
</dbReference>
<evidence type="ECO:0000313" key="3">
    <source>
        <dbReference type="Proteomes" id="UP000281549"/>
    </source>
</evidence>
<feature type="domain" description="JmjC" evidence="1">
    <location>
        <begin position="227"/>
        <end position="376"/>
    </location>
</feature>
<evidence type="ECO:0000313" key="2">
    <source>
        <dbReference type="EMBL" id="RKP17105.1"/>
    </source>
</evidence>
<dbReference type="Pfam" id="PF13621">
    <property type="entry name" value="Cupin_8"/>
    <property type="match status" value="1"/>
</dbReference>
<dbReference type="PROSITE" id="PS51184">
    <property type="entry name" value="JMJC"/>
    <property type="match status" value="1"/>
</dbReference>
<dbReference type="SMART" id="SM00558">
    <property type="entry name" value="JmjC"/>
    <property type="match status" value="1"/>
</dbReference>
<evidence type="ECO:0000259" key="1">
    <source>
        <dbReference type="PROSITE" id="PS51184"/>
    </source>
</evidence>
<protein>
    <submittedName>
        <fullName evidence="2">Clavaminate synthase-like protein</fullName>
    </submittedName>
</protein>
<name>A0A4P9YDA2_ROZAC</name>
<dbReference type="AlphaFoldDB" id="A0A4P9YDA2"/>
<organism evidence="2 3">
    <name type="scientific">Rozella allomycis (strain CSF55)</name>
    <dbReference type="NCBI Taxonomy" id="988480"/>
    <lineage>
        <taxon>Eukaryota</taxon>
        <taxon>Fungi</taxon>
        <taxon>Fungi incertae sedis</taxon>
        <taxon>Cryptomycota</taxon>
        <taxon>Cryptomycota incertae sedis</taxon>
        <taxon>Rozella</taxon>
    </lineage>
</organism>
<sequence>MTDKVLKEFEEKVLETAKKFDFLCRFRELFEAGKHSELTKACKETVDGILNLAETNDENSILLLYSCCFGIMSSINDKLSVDAETKALEFIDIGLIMCGNHLFSHYFETFAGLLSSNLPHNHSDSPSGQICKELPLKDELNSNLKVFNGAMSIKEFEELAALGKPFLIRHLASDWPCVKKWRFKSFWQLYNNRIVPVEKGRDYTDPSWSMSLTKIETFLEDIQTTNNYIAQHNLLKQIPELAKDVEQLEFCFASVPNSPEGSHLEEPMMNVWFGGSNTISPLHYDNYNNILVQAVGYKFLRLIDPEFSSSLYPMDGELYNTSQINVMHPNYEKYPKFTNVPFIDVTLGPGDALYIPPLWWHYVQSLSPSISLSHWF</sequence>
<proteinExistence type="predicted"/>
<dbReference type="InterPro" id="IPR041667">
    <property type="entry name" value="Cupin_8"/>
</dbReference>
<accession>A0A4P9YDA2</accession>
<dbReference type="PANTHER" id="PTHR12461">
    <property type="entry name" value="HYPOXIA-INDUCIBLE FACTOR 1 ALPHA INHIBITOR-RELATED"/>
    <property type="match status" value="1"/>
</dbReference>
<dbReference type="Gene3D" id="2.60.120.650">
    <property type="entry name" value="Cupin"/>
    <property type="match status" value="1"/>
</dbReference>
<reference evidence="3" key="1">
    <citation type="journal article" date="2018" name="Nat. Microbiol.">
        <title>Leveraging single-cell genomics to expand the fungal tree of life.</title>
        <authorList>
            <person name="Ahrendt S.R."/>
            <person name="Quandt C.A."/>
            <person name="Ciobanu D."/>
            <person name="Clum A."/>
            <person name="Salamov A."/>
            <person name="Andreopoulos B."/>
            <person name="Cheng J.F."/>
            <person name="Woyke T."/>
            <person name="Pelin A."/>
            <person name="Henrissat B."/>
            <person name="Reynolds N.K."/>
            <person name="Benny G.L."/>
            <person name="Smith M.E."/>
            <person name="James T.Y."/>
            <person name="Grigoriev I.V."/>
        </authorList>
    </citation>
    <scope>NUCLEOTIDE SEQUENCE [LARGE SCALE GENOMIC DNA]</scope>
    <source>
        <strain evidence="3">CSF55</strain>
    </source>
</reference>
<gene>
    <name evidence="2" type="ORF">ROZALSC1DRAFT_31057</name>
</gene>